<accession>A0AA97M1U7</accession>
<name>A0AA97M1U7_9ACTN</name>
<reference evidence="2" key="1">
    <citation type="submission" date="2020-10" db="EMBL/GenBank/DDBJ databases">
        <title>De novo genome project of the cellulose decomposer Thermobifida halotolerans type strain.</title>
        <authorList>
            <person name="Nagy I."/>
            <person name="Horvath B."/>
            <person name="Kukolya J."/>
            <person name="Nagy I."/>
            <person name="Orsini M."/>
        </authorList>
    </citation>
    <scope>NUCLEOTIDE SEQUENCE</scope>
    <source>
        <strain evidence="2">DSM 44931</strain>
        <plasmid evidence="2">pTH1</plasmid>
    </source>
</reference>
<geneLocation type="plasmid" evidence="2 3">
    <name>pTH1</name>
</geneLocation>
<keyword evidence="3" id="KW-1185">Reference proteome</keyword>
<sequence length="323" mass="32065">MLGEGGEVGEEAAPIQVVAEGEGEGQADGRAGVAGVVGGVGGVDEYGPFGVQPRPRVLGGGKGVGGLLPGQGTQPQIGVEGLGGVVVEQTAPGARIAGGRACGGEGGGIGAGQVVHRPPAAGVGEQVGGGQPPQPRKHFLLGGIGEDGGRGRGDVGARGQAQQRQQFGLVLGQAGAALVEDRAQTTLPVLQIGEPVGGIGQLFGQLARAQVGGVDQLGRADAQRQRQAPARPSQRGQAGCVGGPLILGVADAQHPGQHPYRCLGIQGVQGEVAGGQRAQPVAGGDQQPVPLMAGDEWADLLGRGGVVGHHQHRPTPLLRVLLR</sequence>
<protein>
    <submittedName>
        <fullName evidence="2">Uncharacterized protein</fullName>
    </submittedName>
</protein>
<dbReference type="AlphaFoldDB" id="A0AA97M1U7"/>
<feature type="region of interest" description="Disordered" evidence="1">
    <location>
        <begin position="217"/>
        <end position="237"/>
    </location>
</feature>
<feature type="compositionally biased region" description="Low complexity" evidence="1">
    <location>
        <begin position="225"/>
        <end position="237"/>
    </location>
</feature>
<evidence type="ECO:0000313" key="3">
    <source>
        <dbReference type="Proteomes" id="UP000265719"/>
    </source>
</evidence>
<evidence type="ECO:0000313" key="2">
    <source>
        <dbReference type="EMBL" id="UOE22279.1"/>
    </source>
</evidence>
<organism evidence="2 3">
    <name type="scientific">Thermobifida halotolerans</name>
    <dbReference type="NCBI Taxonomy" id="483545"/>
    <lineage>
        <taxon>Bacteria</taxon>
        <taxon>Bacillati</taxon>
        <taxon>Actinomycetota</taxon>
        <taxon>Actinomycetes</taxon>
        <taxon>Streptosporangiales</taxon>
        <taxon>Nocardiopsidaceae</taxon>
        <taxon>Thermobifida</taxon>
    </lineage>
</organism>
<dbReference type="EMBL" id="CP063197">
    <property type="protein sequence ID" value="UOE22279.1"/>
    <property type="molecule type" value="Genomic_DNA"/>
</dbReference>
<evidence type="ECO:0000256" key="1">
    <source>
        <dbReference type="SAM" id="MobiDB-lite"/>
    </source>
</evidence>
<dbReference type="Proteomes" id="UP000265719">
    <property type="component" value="Plasmid pTH1"/>
</dbReference>
<proteinExistence type="predicted"/>
<gene>
    <name evidence="2" type="ORF">NI17_024005</name>
</gene>
<keyword evidence="2" id="KW-0614">Plasmid</keyword>
<dbReference type="KEGG" id="thao:NI17_024005"/>